<evidence type="ECO:0000313" key="4">
    <source>
        <dbReference type="EMBL" id="ODV75006.1"/>
    </source>
</evidence>
<name>A0A0H5C137_CYBJN</name>
<keyword evidence="6" id="KW-1185">Reference proteome</keyword>
<comment type="similarity">
    <text evidence="2">Belongs to the RGI1 family.</text>
</comment>
<dbReference type="GO" id="GO:0006112">
    <property type="term" value="P:energy reserve metabolic process"/>
    <property type="evidence" value="ECO:0007669"/>
    <property type="project" value="InterPro"/>
</dbReference>
<dbReference type="Pfam" id="PF10843">
    <property type="entry name" value="RGI1"/>
    <property type="match status" value="1"/>
</dbReference>
<proteinExistence type="inferred from homology"/>
<comment type="function">
    <text evidence="1">Involved in the control of energetic metabolism and significantly contribute to cell fitness, especially under respiratory growth conditions.</text>
</comment>
<dbReference type="RefSeq" id="XP_020072045.1">
    <property type="nucleotide sequence ID" value="XM_020212548.1"/>
</dbReference>
<dbReference type="GeneID" id="30986944"/>
<evidence type="ECO:0008006" key="7">
    <source>
        <dbReference type="Google" id="ProtNLM"/>
    </source>
</evidence>
<protein>
    <recommendedName>
        <fullName evidence="7">Respiratory growth induced protein 1</fullName>
    </recommendedName>
</protein>
<dbReference type="InterPro" id="IPR038235">
    <property type="entry name" value="RGI1_sf"/>
</dbReference>
<accession>A0A1E4S670</accession>
<dbReference type="Proteomes" id="UP000094389">
    <property type="component" value="Unassembled WGS sequence"/>
</dbReference>
<dbReference type="OMA" id="HLKYYPP"/>
<dbReference type="Proteomes" id="UP000038830">
    <property type="component" value="Unassembled WGS sequence"/>
</dbReference>
<evidence type="ECO:0000256" key="1">
    <source>
        <dbReference type="ARBA" id="ARBA00003033"/>
    </source>
</evidence>
<dbReference type="OrthoDB" id="4082176at2759"/>
<sequence>MTKKDKQQKKQYKAGEIAEFEDLDSFIQYLKDEKEDHELANGHARVHYIPPFVLHESHNDPDRVKDSQNRKNKKFVRHLHQHVEKHLLTEMKEFSGMDLHFGKPEVAEDFDTITWTYLDESDHGMGSEGNFKVKLVVKCDSDGATIDVKYDTLPVEETA</sequence>
<reference evidence="3" key="1">
    <citation type="submission" date="2014-12" db="EMBL/GenBank/DDBJ databases">
        <authorList>
            <person name="Jaenicke S."/>
        </authorList>
    </citation>
    <scope>NUCLEOTIDE SEQUENCE [LARGE SCALE GENOMIC DNA]</scope>
    <source>
        <strain evidence="3">CBS1600</strain>
    </source>
</reference>
<evidence type="ECO:0000313" key="6">
    <source>
        <dbReference type="Proteomes" id="UP000094389"/>
    </source>
</evidence>
<evidence type="ECO:0000256" key="2">
    <source>
        <dbReference type="ARBA" id="ARBA00009268"/>
    </source>
</evidence>
<dbReference type="EMBL" id="CDQK01000002">
    <property type="protein sequence ID" value="CEP21341.1"/>
    <property type="molecule type" value="Genomic_DNA"/>
</dbReference>
<reference evidence="5" key="2">
    <citation type="journal article" date="2015" name="J. Biotechnol.">
        <title>The structure of the Cyberlindnera jadinii genome and its relation to Candida utilis analyzed by the occurrence of single nucleotide polymorphisms.</title>
        <authorList>
            <person name="Rupp O."/>
            <person name="Brinkrolf K."/>
            <person name="Buerth C."/>
            <person name="Kunigo M."/>
            <person name="Schneider J."/>
            <person name="Jaenicke S."/>
            <person name="Goesmann A."/>
            <person name="Puehler A."/>
            <person name="Jaeger K.-E."/>
            <person name="Ernst J.F."/>
        </authorList>
    </citation>
    <scope>NUCLEOTIDE SEQUENCE [LARGE SCALE GENOMIC DNA]</scope>
    <source>
        <strain evidence="5">ATCC 18201 / CBS 1600 / BCRC 20928 / JCM 3617 / NBRC 0987 / NRRL Y-1542</strain>
    </source>
</reference>
<reference evidence="4 6" key="3">
    <citation type="journal article" date="2016" name="Proc. Natl. Acad. Sci. U.S.A.">
        <title>Comparative genomics of biotechnologically important yeasts.</title>
        <authorList>
            <person name="Riley R."/>
            <person name="Haridas S."/>
            <person name="Wolfe K.H."/>
            <person name="Lopes M.R."/>
            <person name="Hittinger C.T."/>
            <person name="Goeker M."/>
            <person name="Salamov A.A."/>
            <person name="Wisecaver J.H."/>
            <person name="Long T.M."/>
            <person name="Calvey C.H."/>
            <person name="Aerts A.L."/>
            <person name="Barry K.W."/>
            <person name="Choi C."/>
            <person name="Clum A."/>
            <person name="Coughlan A.Y."/>
            <person name="Deshpande S."/>
            <person name="Douglass A.P."/>
            <person name="Hanson S.J."/>
            <person name="Klenk H.-P."/>
            <person name="LaButti K.M."/>
            <person name="Lapidus A."/>
            <person name="Lindquist E.A."/>
            <person name="Lipzen A.M."/>
            <person name="Meier-Kolthoff J.P."/>
            <person name="Ohm R.A."/>
            <person name="Otillar R.P."/>
            <person name="Pangilinan J.L."/>
            <person name="Peng Y."/>
            <person name="Rokas A."/>
            <person name="Rosa C.A."/>
            <person name="Scheuner C."/>
            <person name="Sibirny A.A."/>
            <person name="Slot J.C."/>
            <person name="Stielow J.B."/>
            <person name="Sun H."/>
            <person name="Kurtzman C.P."/>
            <person name="Blackwell M."/>
            <person name="Grigoriev I.V."/>
            <person name="Jeffries T.W."/>
        </authorList>
    </citation>
    <scope>NUCLEOTIDE SEQUENCE [LARGE SCALE GENOMIC DNA]</scope>
    <source>
        <strain evidence="6">ATCC 18201 / CBS 1600 / BCRC 20928 / JCM 3617 / NBRC 0987 / NRRL Y-1542</strain>
        <strain evidence="4">NRRL Y-1542</strain>
    </source>
</reference>
<dbReference type="Gene3D" id="3.40.1000.40">
    <property type="entry name" value="Respiratory growth induced protein 1"/>
    <property type="match status" value="1"/>
</dbReference>
<evidence type="ECO:0000313" key="5">
    <source>
        <dbReference type="Proteomes" id="UP000038830"/>
    </source>
</evidence>
<dbReference type="AlphaFoldDB" id="A0A0H5C137"/>
<dbReference type="EMBL" id="KV453927">
    <property type="protein sequence ID" value="ODV75006.1"/>
    <property type="molecule type" value="Genomic_DNA"/>
</dbReference>
<organism evidence="3 5">
    <name type="scientific">Cyberlindnera jadinii (strain ATCC 18201 / CBS 1600 / BCRC 20928 / JCM 3617 / NBRC 0987 / NRRL Y-1542)</name>
    <name type="common">Torula yeast</name>
    <name type="synonym">Candida utilis</name>
    <dbReference type="NCBI Taxonomy" id="983966"/>
    <lineage>
        <taxon>Eukaryota</taxon>
        <taxon>Fungi</taxon>
        <taxon>Dikarya</taxon>
        <taxon>Ascomycota</taxon>
        <taxon>Saccharomycotina</taxon>
        <taxon>Saccharomycetes</taxon>
        <taxon>Phaffomycetales</taxon>
        <taxon>Phaffomycetaceae</taxon>
        <taxon>Cyberlindnera</taxon>
    </lineage>
</organism>
<dbReference type="InterPro" id="IPR022554">
    <property type="entry name" value="RGI1"/>
</dbReference>
<evidence type="ECO:0000313" key="3">
    <source>
        <dbReference type="EMBL" id="CEP21341.1"/>
    </source>
</evidence>
<accession>A0A0H5C137</accession>
<dbReference type="STRING" id="983966.A0A0H5C137"/>
<gene>
    <name evidence="3" type="ORF">BN1211_1414</name>
    <name evidence="4" type="ORF">CYBJADRAFT_124688</name>
</gene>